<organism evidence="3 4">
    <name type="scientific">Mycena rosella</name>
    <name type="common">Pink bonnet</name>
    <name type="synonym">Agaricus rosellus</name>
    <dbReference type="NCBI Taxonomy" id="1033263"/>
    <lineage>
        <taxon>Eukaryota</taxon>
        <taxon>Fungi</taxon>
        <taxon>Dikarya</taxon>
        <taxon>Basidiomycota</taxon>
        <taxon>Agaricomycotina</taxon>
        <taxon>Agaricomycetes</taxon>
        <taxon>Agaricomycetidae</taxon>
        <taxon>Agaricales</taxon>
        <taxon>Marasmiineae</taxon>
        <taxon>Mycenaceae</taxon>
        <taxon>Mycena</taxon>
    </lineage>
</organism>
<proteinExistence type="predicted"/>
<feature type="transmembrane region" description="Helical" evidence="2">
    <location>
        <begin position="68"/>
        <end position="90"/>
    </location>
</feature>
<feature type="region of interest" description="Disordered" evidence="1">
    <location>
        <begin position="191"/>
        <end position="212"/>
    </location>
</feature>
<evidence type="ECO:0000256" key="1">
    <source>
        <dbReference type="SAM" id="MobiDB-lite"/>
    </source>
</evidence>
<reference evidence="3" key="1">
    <citation type="submission" date="2023-03" db="EMBL/GenBank/DDBJ databases">
        <title>Massive genome expansion in bonnet fungi (Mycena s.s.) driven by repeated elements and novel gene families across ecological guilds.</title>
        <authorList>
            <consortium name="Lawrence Berkeley National Laboratory"/>
            <person name="Harder C.B."/>
            <person name="Miyauchi S."/>
            <person name="Viragh M."/>
            <person name="Kuo A."/>
            <person name="Thoen E."/>
            <person name="Andreopoulos B."/>
            <person name="Lu D."/>
            <person name="Skrede I."/>
            <person name="Drula E."/>
            <person name="Henrissat B."/>
            <person name="Morin E."/>
            <person name="Kohler A."/>
            <person name="Barry K."/>
            <person name="LaButti K."/>
            <person name="Morin E."/>
            <person name="Salamov A."/>
            <person name="Lipzen A."/>
            <person name="Mereny Z."/>
            <person name="Hegedus B."/>
            <person name="Baldrian P."/>
            <person name="Stursova M."/>
            <person name="Weitz H."/>
            <person name="Taylor A."/>
            <person name="Grigoriev I.V."/>
            <person name="Nagy L.G."/>
            <person name="Martin F."/>
            <person name="Kauserud H."/>
        </authorList>
    </citation>
    <scope>NUCLEOTIDE SEQUENCE</scope>
    <source>
        <strain evidence="3">CBHHK067</strain>
    </source>
</reference>
<gene>
    <name evidence="3" type="ORF">B0H17DRAFT_1207229</name>
</gene>
<dbReference type="EMBL" id="JARKIE010000141">
    <property type="protein sequence ID" value="KAJ7677177.1"/>
    <property type="molecule type" value="Genomic_DNA"/>
</dbReference>
<dbReference type="Proteomes" id="UP001221757">
    <property type="component" value="Unassembled WGS sequence"/>
</dbReference>
<evidence type="ECO:0000313" key="4">
    <source>
        <dbReference type="Proteomes" id="UP001221757"/>
    </source>
</evidence>
<name>A0AAD7GCM2_MYCRO</name>
<keyword evidence="2" id="KW-0472">Membrane</keyword>
<keyword evidence="2" id="KW-0812">Transmembrane</keyword>
<protein>
    <submittedName>
        <fullName evidence="3">Uncharacterized protein</fullName>
    </submittedName>
</protein>
<accession>A0AAD7GCM2</accession>
<sequence>MVFAINTDQDTFAAFQLAAEASNAPSSSQPISPTQAGPTILRDPGGAATATGAQKTSISATARKPVPVAAVAGSVVAALVLLLCIVAFLVRRRRRASRNNAPRELGPRTESVLLELGDDNRTVDTRPQLLILYEKNTTPPVGSSSSSFGSSSSIPNSGSSSFLLPTAAELAVVNMEAEMRVLREQVQRLELDRQTSGTRTVEGELPPEYKLT</sequence>
<comment type="caution">
    <text evidence="3">The sequence shown here is derived from an EMBL/GenBank/DDBJ whole genome shotgun (WGS) entry which is preliminary data.</text>
</comment>
<dbReference type="AlphaFoldDB" id="A0AAD7GCM2"/>
<evidence type="ECO:0000256" key="2">
    <source>
        <dbReference type="SAM" id="Phobius"/>
    </source>
</evidence>
<evidence type="ECO:0000313" key="3">
    <source>
        <dbReference type="EMBL" id="KAJ7677177.1"/>
    </source>
</evidence>
<keyword evidence="2" id="KW-1133">Transmembrane helix</keyword>
<keyword evidence="4" id="KW-1185">Reference proteome</keyword>